<feature type="domain" description="AMP-dependent synthetase/ligase" evidence="1">
    <location>
        <begin position="15"/>
        <end position="362"/>
    </location>
</feature>
<dbReference type="SUPFAM" id="SSF56801">
    <property type="entry name" value="Acetyl-CoA synthetase-like"/>
    <property type="match status" value="1"/>
</dbReference>
<dbReference type="AlphaFoldDB" id="A0A6J6WNM9"/>
<feature type="domain" description="AMP-binding enzyme C-terminal" evidence="2">
    <location>
        <begin position="420"/>
        <end position="498"/>
    </location>
</feature>
<dbReference type="PANTHER" id="PTHR24096:SF323">
    <property type="entry name" value="BLR3536 PROTEIN"/>
    <property type="match status" value="1"/>
</dbReference>
<dbReference type="InterPro" id="IPR042099">
    <property type="entry name" value="ANL_N_sf"/>
</dbReference>
<dbReference type="InterPro" id="IPR025110">
    <property type="entry name" value="AMP-bd_C"/>
</dbReference>
<dbReference type="Gene3D" id="3.40.50.12780">
    <property type="entry name" value="N-terminal domain of ligase-like"/>
    <property type="match status" value="1"/>
</dbReference>
<reference evidence="3" key="1">
    <citation type="submission" date="2020-05" db="EMBL/GenBank/DDBJ databases">
        <authorList>
            <person name="Chiriac C."/>
            <person name="Salcher M."/>
            <person name="Ghai R."/>
            <person name="Kavagutti S V."/>
        </authorList>
    </citation>
    <scope>NUCLEOTIDE SEQUENCE</scope>
</reference>
<sequence length="513" mass="56078">MTMYPGDPQARAISSPAVVMTGSGAALSWTELDEKSTQLANYWRQLGLTVGDHVACLLDNSLEVPIVYWAAERSGLYFTPINSHLTAGEVAFILENCTARSLITNERLWSVAKEALSKAPPVPSVLVVSATSNDVLDFHATLNGQSSQPLEADIAGGAMVYSSGTTGTPKGVIRPLSGLQPGEFFGMSMALKMAFGTERTIRYLSTAPMYHSAPIDFAMGIHRLGGTLFIMERFDAEEALRAIEHYRITHSQWVPTMFSRLLRLDEATRLSYDISSLEYAIHGAAPCPIPLKRAMIEWFGPIIWEYYAGTDGGGSTTVSSPEWLARPGTVGRMLGGTLHICDDEGDELPVGQSGTIYFDNPNARPFHYFGDEAKTASSRSTQGWTTMGDVGYLDDEGYLFLTDRKAFTIISGGVNVYPQEAENVLAMHPDVADVAVFGIPHSDLGEVPHAVIQLVPSAIASEQLSTALLSYCREQLATIKCPRTLEFIEEMPRLPTGKLYKQRLKDRHWPPSS</sequence>
<dbReference type="GO" id="GO:0016405">
    <property type="term" value="F:CoA-ligase activity"/>
    <property type="evidence" value="ECO:0007669"/>
    <property type="project" value="TreeGrafter"/>
</dbReference>
<dbReference type="InterPro" id="IPR020845">
    <property type="entry name" value="AMP-binding_CS"/>
</dbReference>
<accession>A0A6J6WNM9</accession>
<dbReference type="PANTHER" id="PTHR24096">
    <property type="entry name" value="LONG-CHAIN-FATTY-ACID--COA LIGASE"/>
    <property type="match status" value="1"/>
</dbReference>
<dbReference type="EMBL" id="CAFAAB010000077">
    <property type="protein sequence ID" value="CAB4784834.1"/>
    <property type="molecule type" value="Genomic_DNA"/>
</dbReference>
<proteinExistence type="predicted"/>
<evidence type="ECO:0000259" key="2">
    <source>
        <dbReference type="Pfam" id="PF13193"/>
    </source>
</evidence>
<dbReference type="Pfam" id="PF00501">
    <property type="entry name" value="AMP-binding"/>
    <property type="match status" value="1"/>
</dbReference>
<protein>
    <submittedName>
        <fullName evidence="3">Unannotated protein</fullName>
    </submittedName>
</protein>
<dbReference type="Gene3D" id="3.30.300.30">
    <property type="match status" value="1"/>
</dbReference>
<dbReference type="InterPro" id="IPR045851">
    <property type="entry name" value="AMP-bd_C_sf"/>
</dbReference>
<organism evidence="3">
    <name type="scientific">freshwater metagenome</name>
    <dbReference type="NCBI Taxonomy" id="449393"/>
    <lineage>
        <taxon>unclassified sequences</taxon>
        <taxon>metagenomes</taxon>
        <taxon>ecological metagenomes</taxon>
    </lineage>
</organism>
<evidence type="ECO:0000313" key="3">
    <source>
        <dbReference type="EMBL" id="CAB4784834.1"/>
    </source>
</evidence>
<dbReference type="Pfam" id="PF13193">
    <property type="entry name" value="AMP-binding_C"/>
    <property type="match status" value="1"/>
</dbReference>
<dbReference type="PROSITE" id="PS00455">
    <property type="entry name" value="AMP_BINDING"/>
    <property type="match status" value="1"/>
</dbReference>
<name>A0A6J6WNM9_9ZZZZ</name>
<dbReference type="InterPro" id="IPR000873">
    <property type="entry name" value="AMP-dep_synth/lig_dom"/>
</dbReference>
<gene>
    <name evidence="3" type="ORF">UFOPK2958_00773</name>
</gene>
<evidence type="ECO:0000259" key="1">
    <source>
        <dbReference type="Pfam" id="PF00501"/>
    </source>
</evidence>